<keyword evidence="1" id="KW-0040">ANK repeat</keyword>
<dbReference type="SUPFAM" id="SSF48403">
    <property type="entry name" value="Ankyrin repeat"/>
    <property type="match status" value="1"/>
</dbReference>
<dbReference type="InterPro" id="IPR036770">
    <property type="entry name" value="Ankyrin_rpt-contain_sf"/>
</dbReference>
<evidence type="ECO:0000313" key="3">
    <source>
        <dbReference type="Proteomes" id="UP001642464"/>
    </source>
</evidence>
<keyword evidence="3" id="KW-1185">Reference proteome</keyword>
<dbReference type="InterPro" id="IPR002110">
    <property type="entry name" value="Ankyrin_rpt"/>
</dbReference>
<evidence type="ECO:0000313" key="2">
    <source>
        <dbReference type="EMBL" id="CAK9066151.1"/>
    </source>
</evidence>
<proteinExistence type="predicted"/>
<protein>
    <submittedName>
        <fullName evidence="2">Ankyrin repeat domain-containing protein 53</fullName>
    </submittedName>
</protein>
<organism evidence="2 3">
    <name type="scientific">Durusdinium trenchii</name>
    <dbReference type="NCBI Taxonomy" id="1381693"/>
    <lineage>
        <taxon>Eukaryota</taxon>
        <taxon>Sar</taxon>
        <taxon>Alveolata</taxon>
        <taxon>Dinophyceae</taxon>
        <taxon>Suessiales</taxon>
        <taxon>Symbiodiniaceae</taxon>
        <taxon>Durusdinium</taxon>
    </lineage>
</organism>
<dbReference type="Gene3D" id="1.25.40.20">
    <property type="entry name" value="Ankyrin repeat-containing domain"/>
    <property type="match status" value="1"/>
</dbReference>
<dbReference type="Proteomes" id="UP001642464">
    <property type="component" value="Unassembled WGS sequence"/>
</dbReference>
<dbReference type="Pfam" id="PF00023">
    <property type="entry name" value="Ank"/>
    <property type="match status" value="1"/>
</dbReference>
<sequence length="365" mass="40851">MSLPCEHENEVTYVNRVLAFIFATDDSFAARQMNGLSGKERKEFELLRHLAANAFPWAAQDVPGVLSRQKLSQAAEQLREMEKFGAQKIFLKLAGGVKRRLLERAAAEAPPGLVVAGARALCELGTYVGFSSMVLAFLQKTGVGRMPVRIVQKDDLRKAYPPNGIPTAKNQTPDDFLFQACQYSVSMASLDRALQKGANVNARNKDGNSPLMIACQNWTASQYMPFVQKLLDQKAEVNVESGWGFTPLDKVAELLKEAELARKQEILAQEERREIMEGRSIVGYGYGTAEEQRQRLIPNQPLADELDTFKCLPQLPECKKLLESKGAKPGDAPFNPAYLTTEEFVERRDAILERYKDAKYRYTGH</sequence>
<reference evidence="2 3" key="1">
    <citation type="submission" date="2024-02" db="EMBL/GenBank/DDBJ databases">
        <authorList>
            <person name="Chen Y."/>
            <person name="Shah S."/>
            <person name="Dougan E. K."/>
            <person name="Thang M."/>
            <person name="Chan C."/>
        </authorList>
    </citation>
    <scope>NUCLEOTIDE SEQUENCE [LARGE SCALE GENOMIC DNA]</scope>
</reference>
<gene>
    <name evidence="2" type="ORF">SCF082_LOCUS33735</name>
</gene>
<feature type="repeat" description="ANK" evidence="1">
    <location>
        <begin position="206"/>
        <end position="242"/>
    </location>
</feature>
<comment type="caution">
    <text evidence="2">The sequence shown here is derived from an EMBL/GenBank/DDBJ whole genome shotgun (WGS) entry which is preliminary data.</text>
</comment>
<dbReference type="EMBL" id="CAXAMM010030224">
    <property type="protein sequence ID" value="CAK9066151.1"/>
    <property type="molecule type" value="Genomic_DNA"/>
</dbReference>
<accession>A0ABP0NRD9</accession>
<evidence type="ECO:0000256" key="1">
    <source>
        <dbReference type="PROSITE-ProRule" id="PRU00023"/>
    </source>
</evidence>
<name>A0ABP0NRD9_9DINO</name>
<dbReference type="PROSITE" id="PS50088">
    <property type="entry name" value="ANK_REPEAT"/>
    <property type="match status" value="1"/>
</dbReference>